<evidence type="ECO:0000313" key="2">
    <source>
        <dbReference type="EMBL" id="MBC8753402.1"/>
    </source>
</evidence>
<proteinExistence type="predicted"/>
<dbReference type="RefSeq" id="WP_187560438.1">
    <property type="nucleotide sequence ID" value="NZ_JACGWS010000001.1"/>
</dbReference>
<sequence>MEHKKIEEAYNETFGGLTMFYRDCELNPDYISKYRINQILLERRFTDVSGFAEGLSTNLRYAIASNKAKDLTQINPAVRKYRFHIISAPSNYKVLDIYKIGTQTQILLLHFDEKFKSIFSGTTSNIEEKVIGMGRDSFDKKIQMSPNAALHENEWKDRTQFPIGMSDDGHFFLASTDTTKNEEKPENIIPKKETPKNDVSPQEPSNPTEEKKSFWKRLFS</sequence>
<comment type="caution">
    <text evidence="2">The sequence shown here is derived from an EMBL/GenBank/DDBJ whole genome shotgun (WGS) entry which is preliminary data.</text>
</comment>
<gene>
    <name evidence="2" type="ORF">H2O64_01885</name>
</gene>
<protein>
    <submittedName>
        <fullName evidence="2">Uncharacterized protein</fullName>
    </submittedName>
</protein>
<feature type="region of interest" description="Disordered" evidence="1">
    <location>
        <begin position="174"/>
        <end position="220"/>
    </location>
</feature>
<name>A0ABR7Q4C6_9FLAO</name>
<accession>A0ABR7Q4C6</accession>
<feature type="compositionally biased region" description="Basic and acidic residues" evidence="1">
    <location>
        <begin position="179"/>
        <end position="196"/>
    </location>
</feature>
<evidence type="ECO:0000256" key="1">
    <source>
        <dbReference type="SAM" id="MobiDB-lite"/>
    </source>
</evidence>
<feature type="compositionally biased region" description="Polar residues" evidence="1">
    <location>
        <begin position="197"/>
        <end position="207"/>
    </location>
</feature>
<reference evidence="2 3" key="1">
    <citation type="submission" date="2020-07" db="EMBL/GenBank/DDBJ databases">
        <title>Description of Kordia aestuariivivens sp. nov., isolated from a tidal flat.</title>
        <authorList>
            <person name="Park S."/>
            <person name="Yoon J.-H."/>
        </authorList>
    </citation>
    <scope>NUCLEOTIDE SEQUENCE [LARGE SCALE GENOMIC DNA]</scope>
    <source>
        <strain evidence="2 3">YSTF-M3</strain>
    </source>
</reference>
<keyword evidence="3" id="KW-1185">Reference proteome</keyword>
<organism evidence="2 3">
    <name type="scientific">Kordia aestuariivivens</name>
    <dbReference type="NCBI Taxonomy" id="2759037"/>
    <lineage>
        <taxon>Bacteria</taxon>
        <taxon>Pseudomonadati</taxon>
        <taxon>Bacteroidota</taxon>
        <taxon>Flavobacteriia</taxon>
        <taxon>Flavobacteriales</taxon>
        <taxon>Flavobacteriaceae</taxon>
        <taxon>Kordia</taxon>
    </lineage>
</organism>
<evidence type="ECO:0000313" key="3">
    <source>
        <dbReference type="Proteomes" id="UP000619238"/>
    </source>
</evidence>
<dbReference type="EMBL" id="JACGWS010000001">
    <property type="protein sequence ID" value="MBC8753402.1"/>
    <property type="molecule type" value="Genomic_DNA"/>
</dbReference>
<dbReference type="Proteomes" id="UP000619238">
    <property type="component" value="Unassembled WGS sequence"/>
</dbReference>